<evidence type="ECO:0000313" key="3">
    <source>
        <dbReference type="EMBL" id="SDB97410.1"/>
    </source>
</evidence>
<dbReference type="PROSITE" id="PS50911">
    <property type="entry name" value="CHAP"/>
    <property type="match status" value="1"/>
</dbReference>
<feature type="coiled-coil region" evidence="1">
    <location>
        <begin position="27"/>
        <end position="96"/>
    </location>
</feature>
<evidence type="ECO:0000259" key="2">
    <source>
        <dbReference type="PROSITE" id="PS50911"/>
    </source>
</evidence>
<dbReference type="STRING" id="1236220.SAMN04488112_101229"/>
<dbReference type="InterPro" id="IPR007921">
    <property type="entry name" value="CHAP_dom"/>
</dbReference>
<dbReference type="SUPFAM" id="SSF54001">
    <property type="entry name" value="Cysteine proteinases"/>
    <property type="match status" value="1"/>
</dbReference>
<sequence length="344" mass="39548">MKNQWIAILSAITVLGTSTPVTSVHAEEETKAEIKDLRQKQEDVEKETRKLKKEIDPLKKKAIRMEKEISQTSDRIDTLRKKMKKNESKLKYHQKQYQDRVKLVYRKEDAGLESLLAADSIKEFLGRLELLRLLVKEDEADFRKFEQARQKRVQMSKKLHNLKDKQQHEAKDIQKQYKKINTKLEKKEARLDHLGEREQQLKAALKKVVQVSASLYPFKDASTSGIDPWGFYNRQCTSFVAWRLNQDGIDFSNTMKGGKFSNASNWDDNARKIGFLVNDQPAVGAVAQWNPGAQGVGSAGHVAYVTEVNGDQVTVEEYNWEVDYGFSKRTINASEVSNFIHITE</sequence>
<dbReference type="InterPro" id="IPR038765">
    <property type="entry name" value="Papain-like_cys_pep_sf"/>
</dbReference>
<organism evidence="3 4">
    <name type="scientific">Melghirimyces thermohalophilus</name>
    <dbReference type="NCBI Taxonomy" id="1236220"/>
    <lineage>
        <taxon>Bacteria</taxon>
        <taxon>Bacillati</taxon>
        <taxon>Bacillota</taxon>
        <taxon>Bacilli</taxon>
        <taxon>Bacillales</taxon>
        <taxon>Thermoactinomycetaceae</taxon>
        <taxon>Melghirimyces</taxon>
    </lineage>
</organism>
<dbReference type="Proteomes" id="UP000199387">
    <property type="component" value="Unassembled WGS sequence"/>
</dbReference>
<feature type="domain" description="Peptidase C51" evidence="2">
    <location>
        <begin position="211"/>
        <end position="341"/>
    </location>
</feature>
<dbReference type="AlphaFoldDB" id="A0A1G6HT64"/>
<dbReference type="Gene3D" id="3.90.1720.10">
    <property type="entry name" value="endopeptidase domain like (from Nostoc punctiforme)"/>
    <property type="match status" value="1"/>
</dbReference>
<keyword evidence="4" id="KW-1185">Reference proteome</keyword>
<proteinExistence type="predicted"/>
<accession>A0A1G6HT64</accession>
<evidence type="ECO:0000313" key="4">
    <source>
        <dbReference type="Proteomes" id="UP000199387"/>
    </source>
</evidence>
<name>A0A1G6HT64_9BACL</name>
<keyword evidence="1" id="KW-0175">Coiled coil</keyword>
<dbReference type="Gene3D" id="6.10.250.3150">
    <property type="match status" value="1"/>
</dbReference>
<feature type="coiled-coil region" evidence="1">
    <location>
        <begin position="145"/>
        <end position="204"/>
    </location>
</feature>
<dbReference type="EMBL" id="FMZA01000001">
    <property type="protein sequence ID" value="SDB97410.1"/>
    <property type="molecule type" value="Genomic_DNA"/>
</dbReference>
<protein>
    <submittedName>
        <fullName evidence="3">CHAP domain-containing protein</fullName>
    </submittedName>
</protein>
<gene>
    <name evidence="3" type="ORF">SAMN04488112_101229</name>
</gene>
<reference evidence="3 4" key="1">
    <citation type="submission" date="2016-10" db="EMBL/GenBank/DDBJ databases">
        <authorList>
            <person name="de Groot N.N."/>
        </authorList>
    </citation>
    <scope>NUCLEOTIDE SEQUENCE [LARGE SCALE GENOMIC DNA]</scope>
    <source>
        <strain evidence="3 4">DSM 45514</strain>
    </source>
</reference>
<dbReference type="RefSeq" id="WP_176757742.1">
    <property type="nucleotide sequence ID" value="NZ_FMZA01000001.1"/>
</dbReference>
<dbReference type="Pfam" id="PF05257">
    <property type="entry name" value="CHAP"/>
    <property type="match status" value="1"/>
</dbReference>
<evidence type="ECO:0000256" key="1">
    <source>
        <dbReference type="SAM" id="Coils"/>
    </source>
</evidence>